<evidence type="ECO:0000313" key="7">
    <source>
        <dbReference type="Proteomes" id="UP000199337"/>
    </source>
</evidence>
<proteinExistence type="predicted"/>
<dbReference type="InterPro" id="IPR006638">
    <property type="entry name" value="Elp3/MiaA/NifB-like_rSAM"/>
</dbReference>
<dbReference type="SUPFAM" id="SSF102114">
    <property type="entry name" value="Radical SAM enzymes"/>
    <property type="match status" value="1"/>
</dbReference>
<evidence type="ECO:0000256" key="3">
    <source>
        <dbReference type="ARBA" id="ARBA00023004"/>
    </source>
</evidence>
<gene>
    <name evidence="6" type="ORF">SAMN05660649_00579</name>
</gene>
<evidence type="ECO:0000259" key="5">
    <source>
        <dbReference type="PROSITE" id="PS51918"/>
    </source>
</evidence>
<dbReference type="GO" id="GO:0003824">
    <property type="term" value="F:catalytic activity"/>
    <property type="evidence" value="ECO:0007669"/>
    <property type="project" value="InterPro"/>
</dbReference>
<dbReference type="Proteomes" id="UP000199337">
    <property type="component" value="Unassembled WGS sequence"/>
</dbReference>
<keyword evidence="2" id="KW-0479">Metal-binding</keyword>
<evidence type="ECO:0000256" key="1">
    <source>
        <dbReference type="ARBA" id="ARBA00022691"/>
    </source>
</evidence>
<reference evidence="7" key="1">
    <citation type="submission" date="2016-10" db="EMBL/GenBank/DDBJ databases">
        <authorList>
            <person name="Varghese N."/>
            <person name="Submissions S."/>
        </authorList>
    </citation>
    <scope>NUCLEOTIDE SEQUENCE [LARGE SCALE GENOMIC DNA]</scope>
    <source>
        <strain evidence="7">DSM 17038</strain>
    </source>
</reference>
<evidence type="ECO:0000313" key="6">
    <source>
        <dbReference type="EMBL" id="SFG07522.1"/>
    </source>
</evidence>
<organism evidence="6 7">
    <name type="scientific">Desulfotruncus arcticus DSM 17038</name>
    <dbReference type="NCBI Taxonomy" id="1121424"/>
    <lineage>
        <taxon>Bacteria</taxon>
        <taxon>Bacillati</taxon>
        <taxon>Bacillota</taxon>
        <taxon>Clostridia</taxon>
        <taxon>Eubacteriales</taxon>
        <taxon>Desulfallaceae</taxon>
        <taxon>Desulfotruncus</taxon>
    </lineage>
</organism>
<dbReference type="RefSeq" id="WP_092468548.1">
    <property type="nucleotide sequence ID" value="NZ_FOOX01000002.1"/>
</dbReference>
<evidence type="ECO:0000256" key="2">
    <source>
        <dbReference type="ARBA" id="ARBA00022723"/>
    </source>
</evidence>
<sequence>MLVPNLLESVKNGKMLNKDEAITLLNINCLTDDFYKLLSTANYLSRTEYSNKGLVFAQIGINAEPCSVNCKFCSMGQNHYSLPDSWRKDTATILAELDLLLADGINDFFLMTTADYPVNDFMDIAQNVRKRLPDNIRFVANIGDFDYETAKKLKELGFTGAYHINRLKEGVDTTIKPEIRISTLNAIRDAGLDLYYCVEPIGPEHSYDELATEMLRARDYNAKVMAAMRRTPVKGSPLYDKGQIPAIELTKIAAVARLVTRPQRAMNAHEVTQMTLLAGVNQLYAEYGANPRDTASQTEKNRGFSANQAWNMLWEAGYDIGLSIKA</sequence>
<dbReference type="OrthoDB" id="5405220at2"/>
<keyword evidence="3" id="KW-0408">Iron</keyword>
<dbReference type="Gene3D" id="3.20.20.70">
    <property type="entry name" value="Aldolase class I"/>
    <property type="match status" value="1"/>
</dbReference>
<keyword evidence="7" id="KW-1185">Reference proteome</keyword>
<dbReference type="EMBL" id="FOOX01000002">
    <property type="protein sequence ID" value="SFG07522.1"/>
    <property type="molecule type" value="Genomic_DNA"/>
</dbReference>
<protein>
    <submittedName>
        <fullName evidence="6">Biotin synthase</fullName>
    </submittedName>
</protein>
<dbReference type="SFLD" id="SFLDS00029">
    <property type="entry name" value="Radical_SAM"/>
    <property type="match status" value="1"/>
</dbReference>
<evidence type="ECO:0000256" key="4">
    <source>
        <dbReference type="ARBA" id="ARBA00023014"/>
    </source>
</evidence>
<dbReference type="InterPro" id="IPR013785">
    <property type="entry name" value="Aldolase_TIM"/>
</dbReference>
<name>A0A1I2NUF8_9FIRM</name>
<dbReference type="SMART" id="SM00729">
    <property type="entry name" value="Elp3"/>
    <property type="match status" value="1"/>
</dbReference>
<dbReference type="InterPro" id="IPR058240">
    <property type="entry name" value="rSAM_sf"/>
</dbReference>
<feature type="domain" description="Radical SAM core" evidence="5">
    <location>
        <begin position="49"/>
        <end position="270"/>
    </location>
</feature>
<accession>A0A1I2NUF8</accession>
<dbReference type="GO" id="GO:0046872">
    <property type="term" value="F:metal ion binding"/>
    <property type="evidence" value="ECO:0007669"/>
    <property type="project" value="UniProtKB-KW"/>
</dbReference>
<dbReference type="PROSITE" id="PS51918">
    <property type="entry name" value="RADICAL_SAM"/>
    <property type="match status" value="1"/>
</dbReference>
<keyword evidence="4" id="KW-0411">Iron-sulfur</keyword>
<dbReference type="AlphaFoldDB" id="A0A1I2NUF8"/>
<dbReference type="GO" id="GO:0051536">
    <property type="term" value="F:iron-sulfur cluster binding"/>
    <property type="evidence" value="ECO:0007669"/>
    <property type="project" value="UniProtKB-KW"/>
</dbReference>
<dbReference type="InterPro" id="IPR007197">
    <property type="entry name" value="rSAM"/>
</dbReference>
<dbReference type="STRING" id="341036.SAMN05660649_00579"/>
<keyword evidence="1" id="KW-0949">S-adenosyl-L-methionine</keyword>
<dbReference type="CDD" id="cd01335">
    <property type="entry name" value="Radical_SAM"/>
    <property type="match status" value="1"/>
</dbReference>